<keyword evidence="3" id="KW-0805">Transcription regulation</keyword>
<dbReference type="PANTHER" id="PTHR46577">
    <property type="entry name" value="HTH-TYPE TRANSCRIPTIONAL REGULATORY PROTEIN GABR"/>
    <property type="match status" value="1"/>
</dbReference>
<dbReference type="Gene3D" id="3.40.640.10">
    <property type="entry name" value="Type I PLP-dependent aspartate aminotransferase-like (Major domain)"/>
    <property type="match status" value="1"/>
</dbReference>
<dbReference type="InterPro" id="IPR004839">
    <property type="entry name" value="Aminotransferase_I/II_large"/>
</dbReference>
<evidence type="ECO:0000256" key="4">
    <source>
        <dbReference type="ARBA" id="ARBA00023125"/>
    </source>
</evidence>
<proteinExistence type="inferred from homology"/>
<dbReference type="EMBL" id="BAAAYN010000007">
    <property type="protein sequence ID" value="GAA3384437.1"/>
    <property type="molecule type" value="Genomic_DNA"/>
</dbReference>
<gene>
    <name evidence="8" type="ORF">GCM10020369_14180</name>
</gene>
<dbReference type="InterPro" id="IPR036390">
    <property type="entry name" value="WH_DNA-bd_sf"/>
</dbReference>
<protein>
    <submittedName>
        <fullName evidence="8">Aminotransferase class I/II-fold pyridoxal phosphate-dependent enzyme</fullName>
    </submittedName>
</protein>
<evidence type="ECO:0000313" key="8">
    <source>
        <dbReference type="EMBL" id="GAA3384437.1"/>
    </source>
</evidence>
<evidence type="ECO:0000256" key="5">
    <source>
        <dbReference type="ARBA" id="ARBA00023163"/>
    </source>
</evidence>
<dbReference type="SUPFAM" id="SSF46785">
    <property type="entry name" value="Winged helix' DNA-binding domain"/>
    <property type="match status" value="1"/>
</dbReference>
<dbReference type="InterPro" id="IPR015424">
    <property type="entry name" value="PyrdxlP-dep_Trfase"/>
</dbReference>
<dbReference type="InterPro" id="IPR015421">
    <property type="entry name" value="PyrdxlP-dep_Trfase_major"/>
</dbReference>
<dbReference type="GO" id="GO:0008483">
    <property type="term" value="F:transaminase activity"/>
    <property type="evidence" value="ECO:0007669"/>
    <property type="project" value="UniProtKB-KW"/>
</dbReference>
<comment type="caution">
    <text evidence="8">The sequence shown here is derived from an EMBL/GenBank/DDBJ whole genome shotgun (WGS) entry which is preliminary data.</text>
</comment>
<keyword evidence="9" id="KW-1185">Reference proteome</keyword>
<keyword evidence="8" id="KW-0032">Aminotransferase</keyword>
<keyword evidence="8" id="KW-0808">Transferase</keyword>
<evidence type="ECO:0000313" key="9">
    <source>
        <dbReference type="Proteomes" id="UP001501676"/>
    </source>
</evidence>
<sequence>MPTQYRIIGRGAEEISAAVERGIRDGGLAPGAALPPVRRLATDLGVAATTVAAAYADLRRRGLVETAGRRGTRVRSRPATAPRSVHLPVPPGARDLSHGEPDRELLPPLAAVLARIDPGPFGYADDPVLPSVRTLATDRLVADGVPADALTLCHGALDAIERCLLTRVRPGDRVAVEDPAWGNVLDLLAALGAEPVGMAVDDDGPLPDAVAAALRRGVSAMVVTSRAHNPTGASISPGRAAALRALLDGRDLLLIEDDHAAELAGVPLASLAGATSLWAAVRSVSKPYGPDLRCALLAGDPATVARVDGRRRLGPGWVSRLTQQILAELWQDPAVDALIAHAAATYDARRGALLAALQAAGVPATGRTGLNVWIPVADETAAVAALRDAGIVVAPGARYRVHTGAGLRITASTLPVSDAPAVAAAVAAAVATHLMPHA</sequence>
<dbReference type="InterPro" id="IPR015422">
    <property type="entry name" value="PyrdxlP-dep_Trfase_small"/>
</dbReference>
<evidence type="ECO:0000256" key="2">
    <source>
        <dbReference type="ARBA" id="ARBA00022898"/>
    </source>
</evidence>
<reference evidence="9" key="1">
    <citation type="journal article" date="2019" name="Int. J. Syst. Evol. Microbiol.">
        <title>The Global Catalogue of Microorganisms (GCM) 10K type strain sequencing project: providing services to taxonomists for standard genome sequencing and annotation.</title>
        <authorList>
            <consortium name="The Broad Institute Genomics Platform"/>
            <consortium name="The Broad Institute Genome Sequencing Center for Infectious Disease"/>
            <person name="Wu L."/>
            <person name="Ma J."/>
        </authorList>
    </citation>
    <scope>NUCLEOTIDE SEQUENCE [LARGE SCALE GENOMIC DNA]</scope>
    <source>
        <strain evidence="9">JCM 9458</strain>
    </source>
</reference>
<comment type="similarity">
    <text evidence="1">In the C-terminal section; belongs to the class-I pyridoxal-phosphate-dependent aminotransferase family.</text>
</comment>
<name>A0ABP6SSR4_9ACTN</name>
<dbReference type="Gene3D" id="1.10.10.10">
    <property type="entry name" value="Winged helix-like DNA-binding domain superfamily/Winged helix DNA-binding domain"/>
    <property type="match status" value="1"/>
</dbReference>
<feature type="domain" description="HTH gntR-type" evidence="7">
    <location>
        <begin position="9"/>
        <end position="77"/>
    </location>
</feature>
<evidence type="ECO:0000256" key="1">
    <source>
        <dbReference type="ARBA" id="ARBA00005384"/>
    </source>
</evidence>
<dbReference type="PANTHER" id="PTHR46577:SF1">
    <property type="entry name" value="HTH-TYPE TRANSCRIPTIONAL REGULATORY PROTEIN GABR"/>
    <property type="match status" value="1"/>
</dbReference>
<feature type="region of interest" description="Disordered" evidence="6">
    <location>
        <begin position="67"/>
        <end position="99"/>
    </location>
</feature>
<keyword evidence="5" id="KW-0804">Transcription</keyword>
<dbReference type="SUPFAM" id="SSF53383">
    <property type="entry name" value="PLP-dependent transferases"/>
    <property type="match status" value="1"/>
</dbReference>
<dbReference type="Pfam" id="PF00392">
    <property type="entry name" value="GntR"/>
    <property type="match status" value="1"/>
</dbReference>
<keyword evidence="4" id="KW-0238">DNA-binding</keyword>
<dbReference type="InterPro" id="IPR000524">
    <property type="entry name" value="Tscrpt_reg_HTH_GntR"/>
</dbReference>
<accession>A0ABP6SSR4</accession>
<evidence type="ECO:0000259" key="7">
    <source>
        <dbReference type="PROSITE" id="PS50949"/>
    </source>
</evidence>
<keyword evidence="2" id="KW-0663">Pyridoxal phosphate</keyword>
<dbReference type="Pfam" id="PF00155">
    <property type="entry name" value="Aminotran_1_2"/>
    <property type="match status" value="1"/>
</dbReference>
<dbReference type="RefSeq" id="WP_345727162.1">
    <property type="nucleotide sequence ID" value="NZ_BAAAYN010000007.1"/>
</dbReference>
<dbReference type="Gene3D" id="3.90.1150.10">
    <property type="entry name" value="Aspartate Aminotransferase, domain 1"/>
    <property type="match status" value="1"/>
</dbReference>
<dbReference type="SMART" id="SM00345">
    <property type="entry name" value="HTH_GNTR"/>
    <property type="match status" value="1"/>
</dbReference>
<evidence type="ECO:0000256" key="6">
    <source>
        <dbReference type="SAM" id="MobiDB-lite"/>
    </source>
</evidence>
<organism evidence="8 9">
    <name type="scientific">Cryptosporangium minutisporangium</name>
    <dbReference type="NCBI Taxonomy" id="113569"/>
    <lineage>
        <taxon>Bacteria</taxon>
        <taxon>Bacillati</taxon>
        <taxon>Actinomycetota</taxon>
        <taxon>Actinomycetes</taxon>
        <taxon>Cryptosporangiales</taxon>
        <taxon>Cryptosporangiaceae</taxon>
        <taxon>Cryptosporangium</taxon>
    </lineage>
</organism>
<dbReference type="PROSITE" id="PS50949">
    <property type="entry name" value="HTH_GNTR"/>
    <property type="match status" value="1"/>
</dbReference>
<dbReference type="CDD" id="cd00609">
    <property type="entry name" value="AAT_like"/>
    <property type="match status" value="1"/>
</dbReference>
<evidence type="ECO:0000256" key="3">
    <source>
        <dbReference type="ARBA" id="ARBA00023015"/>
    </source>
</evidence>
<dbReference type="InterPro" id="IPR051446">
    <property type="entry name" value="HTH_trans_reg/aminotransferase"/>
</dbReference>
<dbReference type="Proteomes" id="UP001501676">
    <property type="component" value="Unassembled WGS sequence"/>
</dbReference>
<dbReference type="InterPro" id="IPR036388">
    <property type="entry name" value="WH-like_DNA-bd_sf"/>
</dbReference>